<reference evidence="1 2" key="1">
    <citation type="submission" date="2019-01" db="EMBL/GenBank/DDBJ databases">
        <title>Mucilaginibacter antarcticum sp. nov., isolated from antarctic soil.</title>
        <authorList>
            <person name="Yan Y.-Q."/>
            <person name="Du Z.-J."/>
        </authorList>
    </citation>
    <scope>NUCLEOTIDE SEQUENCE [LARGE SCALE GENOMIC DNA]</scope>
    <source>
        <strain evidence="1 2">F01003</strain>
    </source>
</reference>
<evidence type="ECO:0000313" key="2">
    <source>
        <dbReference type="Proteomes" id="UP000286701"/>
    </source>
</evidence>
<dbReference type="PROSITE" id="PS51257">
    <property type="entry name" value="PROKAR_LIPOPROTEIN"/>
    <property type="match status" value="1"/>
</dbReference>
<proteinExistence type="predicted"/>
<dbReference type="Gene3D" id="3.20.20.80">
    <property type="entry name" value="Glycosidases"/>
    <property type="match status" value="1"/>
</dbReference>
<accession>A0A3S3XD80</accession>
<evidence type="ECO:0000313" key="1">
    <source>
        <dbReference type="EMBL" id="RWY55815.1"/>
    </source>
</evidence>
<dbReference type="OrthoDB" id="9758333at2"/>
<sequence>MKNFRKFGAALVLTLAILQACKKESKPVTPVDMGGTTDGGTTVILPQTDPALAASQGFFLDAWAPKTFEIPATLKTAAKPAAGSITATVDYSKVVSKVSKYLFGNNTNPYMGQYITEPILMENLTALSPNILRFPGGSLSDIYFWDGVIPADAPAQILNNAGVAADAGYWLGNRPDSWTFSLDNYYKVLQQTNSTGIITVNYGYARYGTGPKPAEAAAHLAAQWVRHDNGRTKYWEIGNENYGTWEAGNRINTANNKDGQPQLLNGTLYGNHFKIYADSMRKAAAEVGNTNIKIGIVLTEADEKNNTSTIIQNWNANVLSQAGNSPDFYVVHNYYTPYNQNSTPEVILATPGPVTTGMMNWVKTSATNAGVNQKPVALDEWNIFSTGSKQMVSNVTGVHAVMVLGEMLKNQFSMASRWDLANGWENGNDHGLFNIGDEPGAAKWNARPAFYYMYYFQKYFGDRMVSSTVTGSPDIMSYASSFTSGQAGTVLVNRSSADHVVTISFKNFAPGTKYYYYTLNGGTDNGSFSQKVLINGTGPSGTSGGPSNYATIAANTSDIAGGITVNVPARGAVFLIAEGK</sequence>
<comment type="caution">
    <text evidence="1">The sequence shown here is derived from an EMBL/GenBank/DDBJ whole genome shotgun (WGS) entry which is preliminary data.</text>
</comment>
<dbReference type="PANTHER" id="PTHR43576">
    <property type="entry name" value="ALPHA-L-ARABINOFURANOSIDASE C-RELATED"/>
    <property type="match status" value="1"/>
</dbReference>
<dbReference type="GO" id="GO:0000272">
    <property type="term" value="P:polysaccharide catabolic process"/>
    <property type="evidence" value="ECO:0007669"/>
    <property type="project" value="TreeGrafter"/>
</dbReference>
<dbReference type="InterPro" id="IPR017853">
    <property type="entry name" value="GH"/>
</dbReference>
<organism evidence="1 2">
    <name type="scientific">Mucilaginibacter gilvus</name>
    <dbReference type="NCBI Taxonomy" id="2305909"/>
    <lineage>
        <taxon>Bacteria</taxon>
        <taxon>Pseudomonadati</taxon>
        <taxon>Bacteroidota</taxon>
        <taxon>Sphingobacteriia</taxon>
        <taxon>Sphingobacteriales</taxon>
        <taxon>Sphingobacteriaceae</taxon>
        <taxon>Mucilaginibacter</taxon>
    </lineage>
</organism>
<dbReference type="AlphaFoldDB" id="A0A3S3XD80"/>
<name>A0A3S3XD80_9SPHI</name>
<dbReference type="EMBL" id="SBIW01000002">
    <property type="protein sequence ID" value="RWY55815.1"/>
    <property type="molecule type" value="Genomic_DNA"/>
</dbReference>
<dbReference type="InterPro" id="IPR013780">
    <property type="entry name" value="Glyco_hydro_b"/>
</dbReference>
<gene>
    <name evidence="1" type="ORF">EPL05_05425</name>
</gene>
<dbReference type="RefSeq" id="WP_128532867.1">
    <property type="nucleotide sequence ID" value="NZ_SBIW01000002.1"/>
</dbReference>
<dbReference type="PANTHER" id="PTHR43576:SF3">
    <property type="entry name" value="ALPHA-L-ARABINOFURANOSIDASE C"/>
    <property type="match status" value="1"/>
</dbReference>
<keyword evidence="2" id="KW-1185">Reference proteome</keyword>
<dbReference type="Proteomes" id="UP000286701">
    <property type="component" value="Unassembled WGS sequence"/>
</dbReference>
<dbReference type="Gene3D" id="2.60.40.1180">
    <property type="entry name" value="Golgi alpha-mannosidase II"/>
    <property type="match status" value="1"/>
</dbReference>
<protein>
    <submittedName>
        <fullName evidence="1">Alpha-L-arabinofuranosidase</fullName>
    </submittedName>
</protein>
<dbReference type="SUPFAM" id="SSF51445">
    <property type="entry name" value="(Trans)glycosidases"/>
    <property type="match status" value="1"/>
</dbReference>